<reference evidence="1 2" key="1">
    <citation type="submission" date="2008-08" db="EMBL/GenBank/DDBJ databases">
        <authorList>
            <person name="Madupu R."/>
            <person name="Durkin A.S."/>
            <person name="Torralba M."/>
            <person name="Methe B."/>
            <person name="Sutton G.G."/>
            <person name="Strausberg R.L."/>
            <person name="Nelson K.E."/>
        </authorList>
    </citation>
    <scope>NUCLEOTIDE SEQUENCE [LARGE SCALE GENOMIC DNA]</scope>
    <source>
        <strain evidence="1 2">RM3267</strain>
    </source>
</reference>
<keyword evidence="2" id="KW-1185">Reference proteome</keyword>
<accession>B9D4E2</accession>
<evidence type="ECO:0000313" key="2">
    <source>
        <dbReference type="Proteomes" id="UP000003082"/>
    </source>
</evidence>
<dbReference type="EMBL" id="ACFU01000027">
    <property type="protein sequence ID" value="EEF13103.1"/>
    <property type="molecule type" value="Genomic_DNA"/>
</dbReference>
<gene>
    <name evidence="1" type="ORF">CAMRE0001_3030</name>
</gene>
<protein>
    <submittedName>
        <fullName evidence="1">Uncharacterized protein</fullName>
    </submittedName>
</protein>
<dbReference type="AlphaFoldDB" id="B9D4E2"/>
<sequence length="43" mass="5116">MHFFFARGQANFSEIYAVKVRVWASKQLNLKKNRSNLTENKRS</sequence>
<organism evidence="1 2">
    <name type="scientific">Campylobacter rectus RM3267</name>
    <dbReference type="NCBI Taxonomy" id="553218"/>
    <lineage>
        <taxon>Bacteria</taxon>
        <taxon>Pseudomonadati</taxon>
        <taxon>Campylobacterota</taxon>
        <taxon>Epsilonproteobacteria</taxon>
        <taxon>Campylobacterales</taxon>
        <taxon>Campylobacteraceae</taxon>
        <taxon>Campylobacter</taxon>
    </lineage>
</organism>
<dbReference type="Proteomes" id="UP000003082">
    <property type="component" value="Unassembled WGS sequence"/>
</dbReference>
<evidence type="ECO:0000313" key="1">
    <source>
        <dbReference type="EMBL" id="EEF13103.1"/>
    </source>
</evidence>
<proteinExistence type="predicted"/>
<comment type="caution">
    <text evidence="1">The sequence shown here is derived from an EMBL/GenBank/DDBJ whole genome shotgun (WGS) entry which is preliminary data.</text>
</comment>
<name>B9D4E2_CAMRE</name>